<reference evidence="2" key="1">
    <citation type="submission" date="2015-09" db="EMBL/GenBank/DDBJ databases">
        <authorList>
            <consortium name="Pathogen Informatics"/>
        </authorList>
    </citation>
    <scope>NUCLEOTIDE SEQUENCE [LARGE SCALE GENOMIC DNA]</scope>
    <source>
        <strain evidence="2">Lake Konstanz</strain>
    </source>
</reference>
<proteinExistence type="predicted"/>
<evidence type="ECO:0000313" key="1">
    <source>
        <dbReference type="EMBL" id="CUI15584.1"/>
    </source>
</evidence>
<dbReference type="AlphaFoldDB" id="A0A0S4KKQ3"/>
<organism evidence="1 2">
    <name type="scientific">Bodo saltans</name>
    <name type="common">Flagellated protozoan</name>
    <dbReference type="NCBI Taxonomy" id="75058"/>
    <lineage>
        <taxon>Eukaryota</taxon>
        <taxon>Discoba</taxon>
        <taxon>Euglenozoa</taxon>
        <taxon>Kinetoplastea</taxon>
        <taxon>Metakinetoplastina</taxon>
        <taxon>Eubodonida</taxon>
        <taxon>Bodonidae</taxon>
        <taxon>Bodo</taxon>
    </lineage>
</organism>
<dbReference type="VEuPathDB" id="TriTrypDB:BSAL_48540"/>
<dbReference type="EMBL" id="CYKH01002252">
    <property type="protein sequence ID" value="CUI15584.1"/>
    <property type="molecule type" value="Genomic_DNA"/>
</dbReference>
<evidence type="ECO:0000313" key="2">
    <source>
        <dbReference type="Proteomes" id="UP000051952"/>
    </source>
</evidence>
<sequence length="563" mass="64731">MPTYADVAPEVLEAFGTWFNDLRRKKKYDRGHNNAVVFLRETGGNAAMDALITEVVDPYSHLLRLEDMQRAAIISAEVQWRTLFAKHGSLPRGPAVIAARLFQQLAVRGETLNRVIDTEATQRHHVVVARDGWIREVMLRAEYERECMQRYVLKELAMRVTANTESIRQEEEVTRNGISEVAEDLLRGIYHQCEANFVRLCRLVFAGHNKVHDQQSAIPLLISEEETARAALVTAAEKHSLTIHIAQDHQLAMLCQMVHDRMFTNQKALSSVLSNIHGAEERERQNLRDAEASHLRDIVIRSHREQESMQRVLLQKLSVHQGQYERLQQRVERDLFSGEAALRAQIVEAYIRWVTQVSTQGLLSVVVLGDRLTKQQNLVSKATIQLKDTERLMNSEYLARVAIQRARQKWVEVHFTPMERTERIEIPKRLAQRALQELTLNQRIGSGKLQNLPPHLRAQLELERTEQNVRQQILVSEKRWRVDASLRMKQMLGDDTSLLALIQDVVARELAIRDALIVSEAAWRTHQRQAMVITISRLDDERAKKKKLAAAQPKLKQVSVKTK</sequence>
<name>A0A0S4KKQ3_BODSA</name>
<keyword evidence="2" id="KW-1185">Reference proteome</keyword>
<accession>A0A0S4KKQ3</accession>
<gene>
    <name evidence="1" type="ORF">BSAL_48540</name>
</gene>
<protein>
    <submittedName>
        <fullName evidence="1">Uncharacterized protein</fullName>
    </submittedName>
</protein>
<dbReference type="Proteomes" id="UP000051952">
    <property type="component" value="Unassembled WGS sequence"/>
</dbReference>